<reference evidence="2 3" key="1">
    <citation type="submission" date="2018-02" db="EMBL/GenBank/DDBJ databases">
        <authorList>
            <person name="Rodrigo-Torres L."/>
            <person name="Arahal R. D."/>
            <person name="Lucena T."/>
        </authorList>
    </citation>
    <scope>NUCLEOTIDE SEQUENCE [LARGE SCALE GENOMIC DNA]</scope>
    <source>
        <strain evidence="2 3">CECT 9267</strain>
    </source>
</reference>
<dbReference type="GO" id="GO:0019748">
    <property type="term" value="P:secondary metabolic process"/>
    <property type="evidence" value="ECO:0007669"/>
    <property type="project" value="TreeGrafter"/>
</dbReference>
<evidence type="ECO:0000313" key="2">
    <source>
        <dbReference type="EMBL" id="SPE21232.1"/>
    </source>
</evidence>
<dbReference type="EMBL" id="OKRC01000005">
    <property type="protein sequence ID" value="SPE21232.1"/>
    <property type="molecule type" value="Genomic_DNA"/>
</dbReference>
<dbReference type="GO" id="GO:0004316">
    <property type="term" value="F:3-oxoacyl-[acyl-carrier-protein] reductase (NADPH) activity"/>
    <property type="evidence" value="ECO:0007669"/>
    <property type="project" value="UniProtKB-EC"/>
</dbReference>
<comment type="caution">
    <text evidence="2">The sequence shown here is derived from an EMBL/GenBank/DDBJ whole genome shotgun (WGS) entry which is preliminary data.</text>
</comment>
<evidence type="ECO:0000256" key="1">
    <source>
        <dbReference type="RuleBase" id="RU000363"/>
    </source>
</evidence>
<keyword evidence="2" id="KW-0560">Oxidoreductase</keyword>
<dbReference type="PRINTS" id="PR00081">
    <property type="entry name" value="GDHRDH"/>
</dbReference>
<dbReference type="PANTHER" id="PTHR43544">
    <property type="entry name" value="SHORT-CHAIN DEHYDROGENASE/REDUCTASE"/>
    <property type="match status" value="1"/>
</dbReference>
<dbReference type="GO" id="GO:0005737">
    <property type="term" value="C:cytoplasm"/>
    <property type="evidence" value="ECO:0007669"/>
    <property type="project" value="TreeGrafter"/>
</dbReference>
<evidence type="ECO:0000313" key="3">
    <source>
        <dbReference type="Proteomes" id="UP000239650"/>
    </source>
</evidence>
<sequence>MKTALVTGSDKGLGFELVKNLSQNGWQVILGVRNLERGNQAISQLTSLGLTNLSLVQLDLMDEVSIKAAAVEIEQNHTQLSLLINNAGIPGKEYVGYETPIEDLKATMQVNFFGTYLLINQLTGLLHQNQGTIVNITVPTNANHLWNPLAYKTSKGAQNVMTTSLGISFEQQAQNILIYAIHPGIMSTDLNNNVTGPFVHSAEVVGKKIIQTILNKKHRSGDFVEIYHQIPDNALVRMLAKRFGPQD</sequence>
<comment type="similarity">
    <text evidence="1">Belongs to the short-chain dehydrogenases/reductases (SDR) family.</text>
</comment>
<organism evidence="2 3">
    <name type="scientific">Latilactobacillus sakei</name>
    <name type="common">Lactobacillus sakei</name>
    <dbReference type="NCBI Taxonomy" id="1599"/>
    <lineage>
        <taxon>Bacteria</taxon>
        <taxon>Bacillati</taxon>
        <taxon>Bacillota</taxon>
        <taxon>Bacilli</taxon>
        <taxon>Lactobacillales</taxon>
        <taxon>Lactobacillaceae</taxon>
        <taxon>Latilactobacillus</taxon>
    </lineage>
</organism>
<name>A0A9N7IZE0_LATSK</name>
<dbReference type="PANTHER" id="PTHR43544:SF32">
    <property type="entry name" value="CHAIN DEHYDROGENASE, PUTATIVE (AFU_ORTHOLOGUE AFUA_5G01530)-RELATED"/>
    <property type="match status" value="1"/>
</dbReference>
<dbReference type="RefSeq" id="WP_025016304.1">
    <property type="nucleotide sequence ID" value="NZ_BJLN01000009.1"/>
</dbReference>
<dbReference type="InterPro" id="IPR002347">
    <property type="entry name" value="SDR_fam"/>
</dbReference>
<dbReference type="InterPro" id="IPR036291">
    <property type="entry name" value="NAD(P)-bd_dom_sf"/>
</dbReference>
<dbReference type="GeneID" id="57133403"/>
<accession>A0A9N7IZE0</accession>
<dbReference type="Gene3D" id="3.40.50.720">
    <property type="entry name" value="NAD(P)-binding Rossmann-like Domain"/>
    <property type="match status" value="1"/>
</dbReference>
<dbReference type="AlphaFoldDB" id="A0A9N7IZE0"/>
<proteinExistence type="inferred from homology"/>
<protein>
    <submittedName>
        <fullName evidence="2">3-oxoacyl-[acyl-carrier-protein] reductase FabG</fullName>
        <ecNumber evidence="2">1.1.1.100</ecNumber>
    </submittedName>
</protein>
<dbReference type="EC" id="1.1.1.100" evidence="2"/>
<dbReference type="InterPro" id="IPR051468">
    <property type="entry name" value="Fungal_SecMetab_SDRs"/>
</dbReference>
<dbReference type="PRINTS" id="PR00080">
    <property type="entry name" value="SDRFAMILY"/>
</dbReference>
<dbReference type="Pfam" id="PF00106">
    <property type="entry name" value="adh_short"/>
    <property type="match status" value="1"/>
</dbReference>
<dbReference type="SUPFAM" id="SSF51735">
    <property type="entry name" value="NAD(P)-binding Rossmann-fold domains"/>
    <property type="match status" value="1"/>
</dbReference>
<gene>
    <name evidence="2" type="primary">fabG_2</name>
    <name evidence="2" type="ORF">LAS9267_01224</name>
</gene>
<dbReference type="Proteomes" id="UP000239650">
    <property type="component" value="Unassembled WGS sequence"/>
</dbReference>